<feature type="compositionally biased region" description="Basic and acidic residues" evidence="9">
    <location>
        <begin position="1087"/>
        <end position="1114"/>
    </location>
</feature>
<dbReference type="Proteomes" id="UP001362899">
    <property type="component" value="Unassembled WGS sequence"/>
</dbReference>
<comment type="subcellular location">
    <subcellularLocation>
        <location evidence="1">Nucleus</location>
    </subcellularLocation>
</comment>
<feature type="region of interest" description="Disordered" evidence="9">
    <location>
        <begin position="111"/>
        <end position="164"/>
    </location>
</feature>
<feature type="compositionally biased region" description="Low complexity" evidence="9">
    <location>
        <begin position="1149"/>
        <end position="1160"/>
    </location>
</feature>
<evidence type="ECO:0000256" key="3">
    <source>
        <dbReference type="ARBA" id="ARBA00023015"/>
    </source>
</evidence>
<comment type="caution">
    <text evidence="11">The sequence shown here is derived from an EMBL/GenBank/DDBJ whole genome shotgun (WGS) entry which is preliminary data.</text>
</comment>
<dbReference type="Pfam" id="PF07524">
    <property type="entry name" value="Bromo_TP"/>
    <property type="match status" value="1"/>
</dbReference>
<dbReference type="InterPro" id="IPR006565">
    <property type="entry name" value="BTP"/>
</dbReference>
<evidence type="ECO:0000256" key="9">
    <source>
        <dbReference type="SAM" id="MobiDB-lite"/>
    </source>
</evidence>
<keyword evidence="3" id="KW-0805">Transcription regulation</keyword>
<dbReference type="InterPro" id="IPR018359">
    <property type="entry name" value="Bromodomain_CS"/>
</dbReference>
<dbReference type="InterPro" id="IPR037782">
    <property type="entry name" value="Spt7"/>
</dbReference>
<feature type="region of interest" description="Disordered" evidence="9">
    <location>
        <begin position="1087"/>
        <end position="1160"/>
    </location>
</feature>
<dbReference type="GO" id="GO:0046695">
    <property type="term" value="C:SLIK (SAGA-like) complex"/>
    <property type="evidence" value="ECO:0007669"/>
    <property type="project" value="InterPro"/>
</dbReference>
<dbReference type="Gene3D" id="1.20.920.10">
    <property type="entry name" value="Bromodomain-like"/>
    <property type="match status" value="1"/>
</dbReference>
<evidence type="ECO:0000256" key="2">
    <source>
        <dbReference type="ARBA" id="ARBA00022553"/>
    </source>
</evidence>
<evidence type="ECO:0000313" key="11">
    <source>
        <dbReference type="EMBL" id="GMM53321.1"/>
    </source>
</evidence>
<dbReference type="SMART" id="SM00297">
    <property type="entry name" value="BROMO"/>
    <property type="match status" value="1"/>
</dbReference>
<dbReference type="AlphaFoldDB" id="A0AAV5RRS0"/>
<feature type="compositionally biased region" description="Acidic residues" evidence="9">
    <location>
        <begin position="146"/>
        <end position="162"/>
    </location>
</feature>
<feature type="region of interest" description="Disordered" evidence="9">
    <location>
        <begin position="426"/>
        <end position="568"/>
    </location>
</feature>
<proteinExistence type="predicted"/>
<evidence type="ECO:0000256" key="4">
    <source>
        <dbReference type="ARBA" id="ARBA00023117"/>
    </source>
</evidence>
<dbReference type="PROSITE" id="PS50014">
    <property type="entry name" value="BROMODOMAIN_2"/>
    <property type="match status" value="1"/>
</dbReference>
<dbReference type="PROSITE" id="PS00633">
    <property type="entry name" value="BROMODOMAIN_1"/>
    <property type="match status" value="1"/>
</dbReference>
<evidence type="ECO:0000256" key="5">
    <source>
        <dbReference type="ARBA" id="ARBA00023163"/>
    </source>
</evidence>
<evidence type="ECO:0000313" key="12">
    <source>
        <dbReference type="Proteomes" id="UP001362899"/>
    </source>
</evidence>
<dbReference type="PANTHER" id="PTHR47343">
    <property type="entry name" value="TRANSCRIPTIONAL ACTIVATOR SPT7"/>
    <property type="match status" value="1"/>
</dbReference>
<feature type="compositionally biased region" description="Basic and acidic residues" evidence="9">
    <location>
        <begin position="117"/>
        <end position="126"/>
    </location>
</feature>
<gene>
    <name evidence="11" type="ORF">DASB73_042840</name>
</gene>
<keyword evidence="6" id="KW-0539">Nucleus</keyword>
<feature type="compositionally biased region" description="Polar residues" evidence="9">
    <location>
        <begin position="127"/>
        <end position="136"/>
    </location>
</feature>
<dbReference type="GO" id="GO:0000124">
    <property type="term" value="C:SAGA complex"/>
    <property type="evidence" value="ECO:0007669"/>
    <property type="project" value="InterPro"/>
</dbReference>
<dbReference type="InterPro" id="IPR009072">
    <property type="entry name" value="Histone-fold"/>
</dbReference>
<evidence type="ECO:0000256" key="8">
    <source>
        <dbReference type="PROSITE-ProRule" id="PRU00035"/>
    </source>
</evidence>
<dbReference type="CDD" id="cd05510">
    <property type="entry name" value="Bromo_SPT7_like"/>
    <property type="match status" value="1"/>
</dbReference>
<dbReference type="EMBL" id="BTGC01000008">
    <property type="protein sequence ID" value="GMM53321.1"/>
    <property type="molecule type" value="Genomic_DNA"/>
</dbReference>
<dbReference type="GO" id="GO:0005634">
    <property type="term" value="C:nucleus"/>
    <property type="evidence" value="ECO:0007669"/>
    <property type="project" value="UniProtKB-SubCell"/>
</dbReference>
<dbReference type="Pfam" id="PF00439">
    <property type="entry name" value="Bromodomain"/>
    <property type="match status" value="1"/>
</dbReference>
<feature type="compositionally biased region" description="Basic and acidic residues" evidence="9">
    <location>
        <begin position="534"/>
        <end position="563"/>
    </location>
</feature>
<organism evidence="11 12">
    <name type="scientific">Starmerella bacillaris</name>
    <name type="common">Yeast</name>
    <name type="synonym">Candida zemplinina</name>
    <dbReference type="NCBI Taxonomy" id="1247836"/>
    <lineage>
        <taxon>Eukaryota</taxon>
        <taxon>Fungi</taxon>
        <taxon>Dikarya</taxon>
        <taxon>Ascomycota</taxon>
        <taxon>Saccharomycotina</taxon>
        <taxon>Dipodascomycetes</taxon>
        <taxon>Dipodascales</taxon>
        <taxon>Trichomonascaceae</taxon>
        <taxon>Starmerella</taxon>
    </lineage>
</organism>
<accession>A0AAV5RRS0</accession>
<dbReference type="PRINTS" id="PR00503">
    <property type="entry name" value="BROMODOMAIN"/>
</dbReference>
<dbReference type="SUPFAM" id="SSF47370">
    <property type="entry name" value="Bromodomain"/>
    <property type="match status" value="1"/>
</dbReference>
<keyword evidence="12" id="KW-1185">Reference proteome</keyword>
<dbReference type="GO" id="GO:0046982">
    <property type="term" value="F:protein heterodimerization activity"/>
    <property type="evidence" value="ECO:0007669"/>
    <property type="project" value="InterPro"/>
</dbReference>
<dbReference type="Gene3D" id="1.10.20.10">
    <property type="entry name" value="Histone, subunit A"/>
    <property type="match status" value="1"/>
</dbReference>
<dbReference type="PANTHER" id="PTHR47343:SF1">
    <property type="entry name" value="TRANSCRIPTIONAL ACTIVATOR SPT7"/>
    <property type="match status" value="1"/>
</dbReference>
<keyword evidence="4 8" id="KW-0103">Bromodomain</keyword>
<evidence type="ECO:0000259" key="10">
    <source>
        <dbReference type="PROSITE" id="PS50014"/>
    </source>
</evidence>
<feature type="domain" description="Bromo" evidence="10">
    <location>
        <begin position="321"/>
        <end position="391"/>
    </location>
</feature>
<dbReference type="InterPro" id="IPR036427">
    <property type="entry name" value="Bromodomain-like_sf"/>
</dbReference>
<protein>
    <recommendedName>
        <fullName evidence="7">SAGA complex subunit Spt7</fullName>
    </recommendedName>
</protein>
<dbReference type="InterPro" id="IPR001487">
    <property type="entry name" value="Bromodomain"/>
</dbReference>
<name>A0AAV5RRS0_STABA</name>
<evidence type="ECO:0000256" key="7">
    <source>
        <dbReference type="ARBA" id="ARBA00093633"/>
    </source>
</evidence>
<keyword evidence="5" id="KW-0804">Transcription</keyword>
<evidence type="ECO:0000256" key="1">
    <source>
        <dbReference type="ARBA" id="ARBA00004123"/>
    </source>
</evidence>
<dbReference type="GO" id="GO:0006325">
    <property type="term" value="P:chromatin organization"/>
    <property type="evidence" value="ECO:0007669"/>
    <property type="project" value="UniProtKB-ARBA"/>
</dbReference>
<evidence type="ECO:0000256" key="6">
    <source>
        <dbReference type="ARBA" id="ARBA00023242"/>
    </source>
</evidence>
<dbReference type="GO" id="GO:0006357">
    <property type="term" value="P:regulation of transcription by RNA polymerase II"/>
    <property type="evidence" value="ECO:0007669"/>
    <property type="project" value="UniProtKB-ARBA"/>
</dbReference>
<reference evidence="11 12" key="1">
    <citation type="journal article" date="2023" name="Elife">
        <title>Identification of key yeast species and microbe-microbe interactions impacting larval growth of Drosophila in the wild.</title>
        <authorList>
            <person name="Mure A."/>
            <person name="Sugiura Y."/>
            <person name="Maeda R."/>
            <person name="Honda K."/>
            <person name="Sakurai N."/>
            <person name="Takahashi Y."/>
            <person name="Watada M."/>
            <person name="Katoh T."/>
            <person name="Gotoh A."/>
            <person name="Gotoh Y."/>
            <person name="Taniguchi I."/>
            <person name="Nakamura K."/>
            <person name="Hayashi T."/>
            <person name="Katayama T."/>
            <person name="Uemura T."/>
            <person name="Hattori Y."/>
        </authorList>
    </citation>
    <scope>NUCLEOTIDE SEQUENCE [LARGE SCALE GENOMIC DNA]</scope>
    <source>
        <strain evidence="11 12">SB-73</strain>
    </source>
</reference>
<dbReference type="GO" id="GO:0005198">
    <property type="term" value="F:structural molecule activity"/>
    <property type="evidence" value="ECO:0007669"/>
    <property type="project" value="TreeGrafter"/>
</dbReference>
<keyword evidence="2" id="KW-0597">Phosphoprotein</keyword>
<sequence>MWSAEDASPASLCELAKQIDASGRWASFLSPQERQLFLAALHSNLTTWTKFINGKIPCQLRVQQPEESSSTIIDMDPVKLAFRVRYMLWERSIELHGGIEGADRNYRKASITGNAGSRDRTSKNKDVNSLSQNSHPLNARDKGSDSDYDDESDEQEEVDESCPEQLVVDTKAEDLEPDATGRVTAVLNASQMYDTFEQDQDKLKLYKRLKESDKQIQNENIDVDLDLELADQDILEEKSGSKNGPLSSLAKTASFGSANLCLKYLLARVESQRDIVKVSDTELRQLISDVRKNRSKWASEERIGQEELYEACERVVMELRGTTEHSTPFLNKVSKREAHNYYDIIKNPMDLNTVMRKLRGLQYNSKQEFLDDLNLIWNNCLTYNSDPRHFLRAHAIAMRKKTQALAPLIPDVVILLRAEVEAQAEKQKKRRHSEVEGLSSQKGQKGQKGQKRKIGKSVVSESTTDMNDDVNSENGTDTADSGKDKLEDASDTNKIGDVSENSEETDMAAGTQGSNDPLPGSKEESVQPPEVESDDKMVSEDPNDESHIADTTKEAEEEYKAPDVESSFWDSATRKSRIQLILNRRALFKNNKLQMNARVFPRSPGLMLRFDRTMGHLQPPNLDLSSLSLDGVGMNDINDLSELEPDEPLLVEYMVNAGVPAPLKNDSNESIRSVIPKLEDLAPSKYIGRGLLNEIVLKNLNSMQMVRRLCAKILYVKDLQSAEFHQVDLNSSLSFQQASQEFAEIKDPEEDISSRLPGASPLDFRAANSSMKRAVAKMCMLAGFQSTEVFAIELLASLTSDYLMKLGTNIKANLEAPNSSGSFSSIVEMSLAEMGVPKLSQLTKHISNDILLRGRRLSRFKQKLNTTLVDILKPEVDKYKDEQFNDNSDQFLLGQFSSELGDDYFGFKELGIDKELGISNIAIPFHLLQQRVNNNGPKDLSKSNSELQFSVQEYEPLCRENIQYMPAILQPAFTKYLDQLKSSVKQGNPDEKVPELIQKALDTSISSRAKVPSSLKPGTRKKKFINAFILPEKIIVQPKVESVDIGSASINNERVSQPLQESILGQKNDANGIQNQNKDSMKLEIDARESETTGDHEKNKSDDQAGEVESKQDSLQDQSSTSQNADDSQIIGDDMGLFDEDDLSKNGFSLDDGIGSSLLL</sequence>
<dbReference type="FunFam" id="1.20.920.10:FF:000032">
    <property type="entry name" value="Transcriptional activator spt7"/>
    <property type="match status" value="1"/>
</dbReference>